<proteinExistence type="predicted"/>
<keyword evidence="2" id="KW-1185">Reference proteome</keyword>
<sequence>MPTLDPRTLQLADIVITDASNLVSHCGIVAGTSRVNTPGGIVNRADMIYHATTKKGVSADPASTWASERGKSSVFRCKTLRFLSQGGKPSGTSIAEAAVALSTRCTYGKGRAWVKSWTGSSDYGASAKGRVAKYLQRLGAGGPFVTELYCSEYVVLAYQLAARGDENAGYFIDLDGKHTLPKDLRNWLLSRTRPGGTWSYLGELE</sequence>
<dbReference type="EMBL" id="JAGIYZ010000013">
    <property type="protein sequence ID" value="MBP0465176.1"/>
    <property type="molecule type" value="Genomic_DNA"/>
</dbReference>
<evidence type="ECO:0000313" key="1">
    <source>
        <dbReference type="EMBL" id="MBP0465176.1"/>
    </source>
</evidence>
<dbReference type="RefSeq" id="WP_209352558.1">
    <property type="nucleotide sequence ID" value="NZ_JAGIYZ010000013.1"/>
</dbReference>
<dbReference type="Proteomes" id="UP000680815">
    <property type="component" value="Unassembled WGS sequence"/>
</dbReference>
<organism evidence="1 2">
    <name type="scientific">Roseomonas nitratireducens</name>
    <dbReference type="NCBI Taxonomy" id="2820810"/>
    <lineage>
        <taxon>Bacteria</taxon>
        <taxon>Pseudomonadati</taxon>
        <taxon>Pseudomonadota</taxon>
        <taxon>Alphaproteobacteria</taxon>
        <taxon>Acetobacterales</taxon>
        <taxon>Roseomonadaceae</taxon>
        <taxon>Roseomonas</taxon>
    </lineage>
</organism>
<reference evidence="1 2" key="1">
    <citation type="submission" date="2021-03" db="EMBL/GenBank/DDBJ databases">
        <authorList>
            <person name="So Y."/>
        </authorList>
    </citation>
    <scope>NUCLEOTIDE SEQUENCE [LARGE SCALE GENOMIC DNA]</scope>
    <source>
        <strain evidence="1 2">PWR1</strain>
    </source>
</reference>
<accession>A0ABS4AWM9</accession>
<comment type="caution">
    <text evidence="1">The sequence shown here is derived from an EMBL/GenBank/DDBJ whole genome shotgun (WGS) entry which is preliminary data.</text>
</comment>
<protein>
    <submittedName>
        <fullName evidence="1">Uncharacterized protein</fullName>
    </submittedName>
</protein>
<gene>
    <name evidence="1" type="ORF">J5Y09_14720</name>
</gene>
<evidence type="ECO:0000313" key="2">
    <source>
        <dbReference type="Proteomes" id="UP000680815"/>
    </source>
</evidence>
<name>A0ABS4AWM9_9PROT</name>